<keyword evidence="14" id="KW-0411">Iron-sulfur</keyword>
<evidence type="ECO:0000256" key="15">
    <source>
        <dbReference type="ARBA" id="ARBA00023136"/>
    </source>
</evidence>
<comment type="caution">
    <text evidence="18">The sequence shown here is derived from an EMBL/GenBank/DDBJ whole genome shotgun (WGS) entry which is preliminary data.</text>
</comment>
<evidence type="ECO:0000256" key="9">
    <source>
        <dbReference type="ARBA" id="ARBA00022827"/>
    </source>
</evidence>
<keyword evidence="10" id="KW-1278">Translocase</keyword>
<dbReference type="GO" id="GO:0046872">
    <property type="term" value="F:metal ion binding"/>
    <property type="evidence" value="ECO:0007669"/>
    <property type="project" value="UniProtKB-KW"/>
</dbReference>
<evidence type="ECO:0000256" key="11">
    <source>
        <dbReference type="ARBA" id="ARBA00022989"/>
    </source>
</evidence>
<sequence length="506" mass="56704">MIAKIDYLLDRITMYRLVLYILIALIGVAAVLAYFKFLPFSPLALLASTAVLVIICWAMNTIMGYFFEVPTNIESATITALILALIIDPAQSQASFQFLGWAAILAMSSKYILAIYKKHIFNPAAIAVVITSFALGESASWWIGTTSMLPLVLIGGLLIARKLRQIDLVVIFSVTVLVCACVLDLVQGKSALSEFNQLLLLSPLVFFATVMLTEPLTAPPTRNLRRIYAVLTGVLFIPQIHIASIYLTPELALVLSNIFSYLVSPKQKVALKLNRKIKMGPDILDFVFKPSQKLAFTPGQYMEFTLEHPHADSRGNRRYFTLASSPTENNVHLGVRFYDKGSSFKNAMYRMDGKTKIVAAQIAGDFTLPSDPNEKLVFIAGGIGITPFRSMLKYLLDMRQRRDIILLYANRYANEIAYKDVLNSAYTQLGIKTFCTLTDTSAIPRDWTGFVGRLNEQMILQTIPDYTERTYYISGPPDMVRAYEQVLKNMNVRNDQIKKDFFPGLV</sequence>
<keyword evidence="19" id="KW-1185">Reference proteome</keyword>
<dbReference type="PROSITE" id="PS51384">
    <property type="entry name" value="FAD_FR"/>
    <property type="match status" value="1"/>
</dbReference>
<dbReference type="GO" id="GO:0016020">
    <property type="term" value="C:membrane"/>
    <property type="evidence" value="ECO:0007669"/>
    <property type="project" value="InterPro"/>
</dbReference>
<evidence type="ECO:0000259" key="17">
    <source>
        <dbReference type="PROSITE" id="PS51384"/>
    </source>
</evidence>
<dbReference type="InterPro" id="IPR004338">
    <property type="entry name" value="NqrB/RnfD"/>
</dbReference>
<dbReference type="InterPro" id="IPR017938">
    <property type="entry name" value="Riboflavin_synthase-like_b-brl"/>
</dbReference>
<evidence type="ECO:0000313" key="19">
    <source>
        <dbReference type="Proteomes" id="UP000287188"/>
    </source>
</evidence>
<keyword evidence="6 16" id="KW-0812">Transmembrane</keyword>
<dbReference type="Gene3D" id="2.40.30.10">
    <property type="entry name" value="Translation factors"/>
    <property type="match status" value="1"/>
</dbReference>
<evidence type="ECO:0000256" key="7">
    <source>
        <dbReference type="ARBA" id="ARBA00022714"/>
    </source>
</evidence>
<organism evidence="18 19">
    <name type="scientific">Dictyobacter kobayashii</name>
    <dbReference type="NCBI Taxonomy" id="2014872"/>
    <lineage>
        <taxon>Bacteria</taxon>
        <taxon>Bacillati</taxon>
        <taxon>Chloroflexota</taxon>
        <taxon>Ktedonobacteria</taxon>
        <taxon>Ktedonobacterales</taxon>
        <taxon>Dictyobacteraceae</taxon>
        <taxon>Dictyobacter</taxon>
    </lineage>
</organism>
<keyword evidence="5" id="KW-0288">FMN</keyword>
<dbReference type="CDD" id="cd00322">
    <property type="entry name" value="FNR_like"/>
    <property type="match status" value="1"/>
</dbReference>
<evidence type="ECO:0000256" key="14">
    <source>
        <dbReference type="ARBA" id="ARBA00023014"/>
    </source>
</evidence>
<evidence type="ECO:0000256" key="3">
    <source>
        <dbReference type="ARBA" id="ARBA00022553"/>
    </source>
</evidence>
<feature type="transmembrane region" description="Helical" evidence="16">
    <location>
        <begin position="166"/>
        <end position="186"/>
    </location>
</feature>
<dbReference type="InterPro" id="IPR017927">
    <property type="entry name" value="FAD-bd_FR_type"/>
</dbReference>
<keyword evidence="11 16" id="KW-1133">Transmembrane helix</keyword>
<name>A0A402ACI4_9CHLR</name>
<dbReference type="EMBL" id="BIFS01000001">
    <property type="protein sequence ID" value="GCE16796.1"/>
    <property type="molecule type" value="Genomic_DNA"/>
</dbReference>
<feature type="transmembrane region" description="Helical" evidence="16">
    <location>
        <begin position="17"/>
        <end position="37"/>
    </location>
</feature>
<evidence type="ECO:0000256" key="12">
    <source>
        <dbReference type="ARBA" id="ARBA00023002"/>
    </source>
</evidence>
<dbReference type="Gene3D" id="3.40.50.80">
    <property type="entry name" value="Nucleotide-binding domain of ferredoxin-NADP reductase (FNR) module"/>
    <property type="match status" value="1"/>
</dbReference>
<proteinExistence type="predicted"/>
<feature type="domain" description="FAD-binding FR-type" evidence="17">
    <location>
        <begin position="266"/>
        <end position="369"/>
    </location>
</feature>
<keyword evidence="2" id="KW-0813">Transport</keyword>
<dbReference type="AlphaFoldDB" id="A0A402ACI4"/>
<evidence type="ECO:0000256" key="5">
    <source>
        <dbReference type="ARBA" id="ARBA00022643"/>
    </source>
</evidence>
<dbReference type="PANTHER" id="PTHR47354">
    <property type="entry name" value="NADH OXIDOREDUCTASE HCR"/>
    <property type="match status" value="1"/>
</dbReference>
<dbReference type="InterPro" id="IPR001433">
    <property type="entry name" value="OxRdtase_FAD/NAD-bd"/>
</dbReference>
<keyword evidence="8" id="KW-0479">Metal-binding</keyword>
<dbReference type="InterPro" id="IPR039261">
    <property type="entry name" value="FNR_nucleotide-bd"/>
</dbReference>
<dbReference type="RefSeq" id="WP_126548621.1">
    <property type="nucleotide sequence ID" value="NZ_BIFS01000001.1"/>
</dbReference>
<accession>A0A402ACI4</accession>
<keyword evidence="15 16" id="KW-0472">Membrane</keyword>
<feature type="transmembrane region" description="Helical" evidence="16">
    <location>
        <begin position="120"/>
        <end position="135"/>
    </location>
</feature>
<feature type="transmembrane region" description="Helical" evidence="16">
    <location>
        <begin position="198"/>
        <end position="216"/>
    </location>
</feature>
<gene>
    <name evidence="18" type="ORF">KDK_05960</name>
</gene>
<dbReference type="SUPFAM" id="SSF63380">
    <property type="entry name" value="Riboflavin synthase domain-like"/>
    <property type="match status" value="1"/>
</dbReference>
<feature type="transmembrane region" description="Helical" evidence="16">
    <location>
        <begin position="228"/>
        <end position="247"/>
    </location>
</feature>
<evidence type="ECO:0000256" key="10">
    <source>
        <dbReference type="ARBA" id="ARBA00022967"/>
    </source>
</evidence>
<feature type="transmembrane region" description="Helical" evidence="16">
    <location>
        <begin position="43"/>
        <end position="66"/>
    </location>
</feature>
<keyword evidence="4" id="KW-0285">Flavoprotein</keyword>
<evidence type="ECO:0000256" key="6">
    <source>
        <dbReference type="ARBA" id="ARBA00022692"/>
    </source>
</evidence>
<keyword evidence="12" id="KW-0560">Oxidoreductase</keyword>
<dbReference type="Pfam" id="PF00175">
    <property type="entry name" value="NAD_binding_1"/>
    <property type="match status" value="1"/>
</dbReference>
<evidence type="ECO:0000256" key="16">
    <source>
        <dbReference type="SAM" id="Phobius"/>
    </source>
</evidence>
<feature type="transmembrane region" description="Helical" evidence="16">
    <location>
        <begin position="141"/>
        <end position="159"/>
    </location>
</feature>
<dbReference type="SUPFAM" id="SSF52343">
    <property type="entry name" value="Ferredoxin reductase-like, C-terminal NADP-linked domain"/>
    <property type="match status" value="1"/>
</dbReference>
<comment type="cofactor">
    <cofactor evidence="1">
        <name>FAD</name>
        <dbReference type="ChEBI" id="CHEBI:57692"/>
    </cofactor>
</comment>
<dbReference type="PRINTS" id="PR00371">
    <property type="entry name" value="FPNCR"/>
</dbReference>
<keyword evidence="7" id="KW-0001">2Fe-2S</keyword>
<dbReference type="OrthoDB" id="9796486at2"/>
<protein>
    <recommendedName>
        <fullName evidence="17">FAD-binding FR-type domain-containing protein</fullName>
    </recommendedName>
</protein>
<dbReference type="GO" id="GO:0055085">
    <property type="term" value="P:transmembrane transport"/>
    <property type="evidence" value="ECO:0007669"/>
    <property type="project" value="InterPro"/>
</dbReference>
<dbReference type="GO" id="GO:0051537">
    <property type="term" value="F:2 iron, 2 sulfur cluster binding"/>
    <property type="evidence" value="ECO:0007669"/>
    <property type="project" value="UniProtKB-KW"/>
</dbReference>
<evidence type="ECO:0000256" key="1">
    <source>
        <dbReference type="ARBA" id="ARBA00001974"/>
    </source>
</evidence>
<reference evidence="19" key="1">
    <citation type="submission" date="2018-12" db="EMBL/GenBank/DDBJ databases">
        <title>Tengunoibacter tsumagoiensis gen. nov., sp. nov., Dictyobacter kobayashii sp. nov., D. alpinus sp. nov., and D. joshuensis sp. nov. and description of Dictyobacteraceae fam. nov. within the order Ktedonobacterales isolated from Tengu-no-mugimeshi.</title>
        <authorList>
            <person name="Wang C.M."/>
            <person name="Zheng Y."/>
            <person name="Sakai Y."/>
            <person name="Toyoda A."/>
            <person name="Minakuchi Y."/>
            <person name="Abe K."/>
            <person name="Yokota A."/>
            <person name="Yabe S."/>
        </authorList>
    </citation>
    <scope>NUCLEOTIDE SEQUENCE [LARGE SCALE GENOMIC DNA]</scope>
    <source>
        <strain evidence="19">Uno11</strain>
    </source>
</reference>
<evidence type="ECO:0000256" key="13">
    <source>
        <dbReference type="ARBA" id="ARBA00023004"/>
    </source>
</evidence>
<dbReference type="InterPro" id="IPR050415">
    <property type="entry name" value="MRET"/>
</dbReference>
<keyword evidence="13" id="KW-0408">Iron</keyword>
<dbReference type="Pfam" id="PF03116">
    <property type="entry name" value="NQR2_RnfD_RnfE"/>
    <property type="match status" value="1"/>
</dbReference>
<evidence type="ECO:0000313" key="18">
    <source>
        <dbReference type="EMBL" id="GCE16796.1"/>
    </source>
</evidence>
<keyword evidence="3" id="KW-0597">Phosphoprotein</keyword>
<keyword evidence="9" id="KW-0274">FAD</keyword>
<evidence type="ECO:0000256" key="8">
    <source>
        <dbReference type="ARBA" id="ARBA00022723"/>
    </source>
</evidence>
<dbReference type="GO" id="GO:0016491">
    <property type="term" value="F:oxidoreductase activity"/>
    <property type="evidence" value="ECO:0007669"/>
    <property type="project" value="UniProtKB-KW"/>
</dbReference>
<dbReference type="PANTHER" id="PTHR47354:SF6">
    <property type="entry name" value="NADH OXIDOREDUCTASE HCR"/>
    <property type="match status" value="1"/>
</dbReference>
<dbReference type="PRINTS" id="PR00410">
    <property type="entry name" value="PHEHYDRXLASE"/>
</dbReference>
<dbReference type="InterPro" id="IPR001709">
    <property type="entry name" value="Flavoprot_Pyr_Nucl_cyt_Rdtase"/>
</dbReference>
<dbReference type="Proteomes" id="UP000287188">
    <property type="component" value="Unassembled WGS sequence"/>
</dbReference>
<evidence type="ECO:0000256" key="4">
    <source>
        <dbReference type="ARBA" id="ARBA00022630"/>
    </source>
</evidence>
<evidence type="ECO:0000256" key="2">
    <source>
        <dbReference type="ARBA" id="ARBA00022448"/>
    </source>
</evidence>